<dbReference type="InterPro" id="IPR011990">
    <property type="entry name" value="TPR-like_helical_dom_sf"/>
</dbReference>
<feature type="chain" id="PRO_5036759202" description="Tetratricopeptide repeat protein" evidence="1">
    <location>
        <begin position="34"/>
        <end position="481"/>
    </location>
</feature>
<keyword evidence="3" id="KW-1185">Reference proteome</keyword>
<reference evidence="2" key="2">
    <citation type="submission" date="2020-09" db="EMBL/GenBank/DDBJ databases">
        <authorList>
            <person name="Sun Q."/>
            <person name="Kim S."/>
        </authorList>
    </citation>
    <scope>NUCLEOTIDE SEQUENCE</scope>
    <source>
        <strain evidence="2">KCTC 32422</strain>
    </source>
</reference>
<protein>
    <recommendedName>
        <fullName evidence="4">Tetratricopeptide repeat protein</fullName>
    </recommendedName>
</protein>
<proteinExistence type="predicted"/>
<dbReference type="SUPFAM" id="SSF48452">
    <property type="entry name" value="TPR-like"/>
    <property type="match status" value="1"/>
</dbReference>
<name>A0A918RH39_9SPHN</name>
<reference evidence="2" key="1">
    <citation type="journal article" date="2014" name="Int. J. Syst. Evol. Microbiol.">
        <title>Complete genome sequence of Corynebacterium casei LMG S-19264T (=DSM 44701T), isolated from a smear-ripened cheese.</title>
        <authorList>
            <consortium name="US DOE Joint Genome Institute (JGI-PGF)"/>
            <person name="Walter F."/>
            <person name="Albersmeier A."/>
            <person name="Kalinowski J."/>
            <person name="Ruckert C."/>
        </authorList>
    </citation>
    <scope>NUCLEOTIDE SEQUENCE</scope>
    <source>
        <strain evidence="2">KCTC 32422</strain>
    </source>
</reference>
<dbReference type="RefSeq" id="WP_189540224.1">
    <property type="nucleotide sequence ID" value="NZ_BMZD01000003.1"/>
</dbReference>
<evidence type="ECO:0008006" key="4">
    <source>
        <dbReference type="Google" id="ProtNLM"/>
    </source>
</evidence>
<gene>
    <name evidence="2" type="ORF">GCM10011617_15760</name>
</gene>
<comment type="caution">
    <text evidence="2">The sequence shown here is derived from an EMBL/GenBank/DDBJ whole genome shotgun (WGS) entry which is preliminary data.</text>
</comment>
<accession>A0A918RH39</accession>
<organism evidence="2 3">
    <name type="scientific">Novosphingobium arvoryzae</name>
    <dbReference type="NCBI Taxonomy" id="1256514"/>
    <lineage>
        <taxon>Bacteria</taxon>
        <taxon>Pseudomonadati</taxon>
        <taxon>Pseudomonadota</taxon>
        <taxon>Alphaproteobacteria</taxon>
        <taxon>Sphingomonadales</taxon>
        <taxon>Sphingomonadaceae</taxon>
        <taxon>Novosphingobium</taxon>
    </lineage>
</organism>
<feature type="signal peptide" evidence="1">
    <location>
        <begin position="1"/>
        <end position="33"/>
    </location>
</feature>
<evidence type="ECO:0000313" key="2">
    <source>
        <dbReference type="EMBL" id="GGZ96061.1"/>
    </source>
</evidence>
<keyword evidence="1" id="KW-0732">Signal</keyword>
<dbReference type="EMBL" id="BMZD01000003">
    <property type="protein sequence ID" value="GGZ96061.1"/>
    <property type="molecule type" value="Genomic_DNA"/>
</dbReference>
<sequence length="481" mass="50609">MIRTSFLTRPAYALALGLATVAGAGLIANPAMAEEKKDKKKKDEKQAKLAPSKAFTPVYIATRDTIDKAGKRPDVVAAKANVTTMESAYRAAQGRSAREAAKAAYDKSVADLGNLLAAEKAVVADAFTKVQIEDDRLFAGQFALDLGNIALDKGLQRQGLDAMLASGKLPAANVPKYYYFVGGLAYDLKDYAGAATALQSAIANGYTDASAKTLLAEAQYNGGQRAEGLATLKALVQETKAAGQPVPAEWLDRGVQMSYSAKLAAESMEWATLRLDSYPGEFNWISAAQIVREKANYGSNDAIDVSRLLDRAGALKSNTQSAQREYIEYLQSAVGKAGVLFPGEVVKVVNQGLAVKALDATDPFVRDALAEAQRRVAPDKATLPGLEKDARAANATARTAMIAADTFLSYDMNEKAADLYAIALAKPGVDAAAANLRLGIALLAQGKSAEAQAAFAKVDGPRAPLAKLWAVLASGKVVNGA</sequence>
<dbReference type="Proteomes" id="UP000634139">
    <property type="component" value="Unassembled WGS sequence"/>
</dbReference>
<evidence type="ECO:0000256" key="1">
    <source>
        <dbReference type="SAM" id="SignalP"/>
    </source>
</evidence>
<dbReference type="AlphaFoldDB" id="A0A918RH39"/>
<evidence type="ECO:0000313" key="3">
    <source>
        <dbReference type="Proteomes" id="UP000634139"/>
    </source>
</evidence>